<dbReference type="SUPFAM" id="SSF52540">
    <property type="entry name" value="P-loop containing nucleoside triphosphate hydrolases"/>
    <property type="match status" value="1"/>
</dbReference>
<dbReference type="RefSeq" id="WP_090190651.1">
    <property type="nucleotide sequence ID" value="NZ_FOTF01000017.1"/>
</dbReference>
<name>A0A1I4HHR0_9RHOB</name>
<dbReference type="PANTHER" id="PTHR30448">
    <property type="entry name" value="RNASE ADAPTER PROTEIN RAPZ"/>
    <property type="match status" value="1"/>
</dbReference>
<evidence type="ECO:0000259" key="7">
    <source>
        <dbReference type="Pfam" id="PF22740"/>
    </source>
</evidence>
<evidence type="ECO:0000313" key="9">
    <source>
        <dbReference type="Proteomes" id="UP000199550"/>
    </source>
</evidence>
<dbReference type="GO" id="GO:0005524">
    <property type="term" value="F:ATP binding"/>
    <property type="evidence" value="ECO:0007669"/>
    <property type="project" value="UniProtKB-UniRule"/>
</dbReference>
<organism evidence="8 9">
    <name type="scientific">Loktanella salsilacus</name>
    <dbReference type="NCBI Taxonomy" id="195913"/>
    <lineage>
        <taxon>Bacteria</taxon>
        <taxon>Pseudomonadati</taxon>
        <taxon>Pseudomonadota</taxon>
        <taxon>Alphaproteobacteria</taxon>
        <taxon>Rhodobacterales</taxon>
        <taxon>Roseobacteraceae</taxon>
        <taxon>Loktanella</taxon>
    </lineage>
</organism>
<dbReference type="EMBL" id="FOTF01000017">
    <property type="protein sequence ID" value="SFL40926.1"/>
    <property type="molecule type" value="Genomic_DNA"/>
</dbReference>
<feature type="domain" description="RapZ-like N-terminal" evidence="6">
    <location>
        <begin position="16"/>
        <end position="165"/>
    </location>
</feature>
<evidence type="ECO:0000313" key="8">
    <source>
        <dbReference type="EMBL" id="SFL40926.1"/>
    </source>
</evidence>
<dbReference type="HAMAP" id="MF_00636">
    <property type="entry name" value="RapZ_like"/>
    <property type="match status" value="1"/>
</dbReference>
<feature type="region of interest" description="Disordered" evidence="5">
    <location>
        <begin position="289"/>
        <end position="311"/>
    </location>
</feature>
<evidence type="ECO:0000259" key="6">
    <source>
        <dbReference type="Pfam" id="PF03668"/>
    </source>
</evidence>
<sequence length="311" mass="33516">MTETASSAEDLSGPRIVLVTGPSGAGRSTAINALEDIGFEVIDNLPLSLLPRLLDGAVAGPLALGLDVRNRDFSTNALIEAIDRLSRVMGHDAQVLFLDADDDVLIRRYSETRRHHPLAPAGPPQAGIAAEKELLGPIRTRADVLVDTSDLSPHDLRSEVERLFAQGKGKLLGISVQSFSYKRGLPRGLDMVFDCRFLRNPHWDPLLRALDGRDADVAAYVAQDPRFDPFVGQIKGLLDLVLPAHKDEGRAHLSIGLGCTGGQHRSVVLTERLAASLALDGWPVSKRHREMERRDGTGIGSGASGVRGQNA</sequence>
<dbReference type="PANTHER" id="PTHR30448:SF0">
    <property type="entry name" value="RNASE ADAPTER PROTEIN RAPZ"/>
    <property type="match status" value="1"/>
</dbReference>
<protein>
    <submittedName>
        <fullName evidence="8">UPF0042 nucleotide-binding protein</fullName>
    </submittedName>
</protein>
<evidence type="ECO:0000256" key="4">
    <source>
        <dbReference type="HAMAP-Rule" id="MF_00636"/>
    </source>
</evidence>
<keyword evidence="3 4" id="KW-0342">GTP-binding</keyword>
<dbReference type="OrthoDB" id="9784461at2"/>
<dbReference type="GO" id="GO:0005525">
    <property type="term" value="F:GTP binding"/>
    <property type="evidence" value="ECO:0007669"/>
    <property type="project" value="UniProtKB-UniRule"/>
</dbReference>
<dbReference type="InterPro" id="IPR053930">
    <property type="entry name" value="RapZ-like_N"/>
</dbReference>
<dbReference type="InterPro" id="IPR053931">
    <property type="entry name" value="RapZ_C"/>
</dbReference>
<dbReference type="Pfam" id="PF03668">
    <property type="entry name" value="RapZ-like_N"/>
    <property type="match status" value="1"/>
</dbReference>
<evidence type="ECO:0000256" key="2">
    <source>
        <dbReference type="ARBA" id="ARBA00022840"/>
    </source>
</evidence>
<dbReference type="PIRSF" id="PIRSF005052">
    <property type="entry name" value="P-loopkin"/>
    <property type="match status" value="1"/>
</dbReference>
<keyword evidence="1 4" id="KW-0547">Nucleotide-binding</keyword>
<dbReference type="STRING" id="195913.SAMN04488004_11771"/>
<proteinExistence type="inferred from homology"/>
<dbReference type="InterPro" id="IPR027417">
    <property type="entry name" value="P-loop_NTPase"/>
</dbReference>
<keyword evidence="2 4" id="KW-0067">ATP-binding</keyword>
<evidence type="ECO:0000256" key="1">
    <source>
        <dbReference type="ARBA" id="ARBA00022741"/>
    </source>
</evidence>
<evidence type="ECO:0000256" key="3">
    <source>
        <dbReference type="ARBA" id="ARBA00023134"/>
    </source>
</evidence>
<keyword evidence="9" id="KW-1185">Reference proteome</keyword>
<reference evidence="8 9" key="1">
    <citation type="submission" date="2016-10" db="EMBL/GenBank/DDBJ databases">
        <authorList>
            <person name="de Groot N.N."/>
        </authorList>
    </citation>
    <scope>NUCLEOTIDE SEQUENCE [LARGE SCALE GENOMIC DNA]</scope>
    <source>
        <strain evidence="8 9">DSM 16199</strain>
    </source>
</reference>
<dbReference type="AlphaFoldDB" id="A0A1I4HHR0"/>
<feature type="domain" description="RapZ C-terminal" evidence="7">
    <location>
        <begin position="174"/>
        <end position="292"/>
    </location>
</feature>
<accession>A0A1I4HHR0</accession>
<feature type="binding site" evidence="4">
    <location>
        <begin position="21"/>
        <end position="28"/>
    </location>
    <ligand>
        <name>ATP</name>
        <dbReference type="ChEBI" id="CHEBI:30616"/>
    </ligand>
</feature>
<evidence type="ECO:0000256" key="5">
    <source>
        <dbReference type="SAM" id="MobiDB-lite"/>
    </source>
</evidence>
<dbReference type="InterPro" id="IPR005337">
    <property type="entry name" value="RapZ-like"/>
</dbReference>
<feature type="binding site" evidence="4">
    <location>
        <begin position="67"/>
        <end position="70"/>
    </location>
    <ligand>
        <name>GTP</name>
        <dbReference type="ChEBI" id="CHEBI:37565"/>
    </ligand>
</feature>
<gene>
    <name evidence="8" type="ORF">SAMN04488004_11771</name>
</gene>
<dbReference type="Proteomes" id="UP000199550">
    <property type="component" value="Unassembled WGS sequence"/>
</dbReference>
<dbReference type="Pfam" id="PF22740">
    <property type="entry name" value="PapZ_C"/>
    <property type="match status" value="1"/>
</dbReference>
<dbReference type="NCBIfam" id="NF003828">
    <property type="entry name" value="PRK05416.1"/>
    <property type="match status" value="1"/>
</dbReference>